<dbReference type="PROSITE" id="PS00583">
    <property type="entry name" value="PFKB_KINASES_1"/>
    <property type="match status" value="1"/>
</dbReference>
<proteinExistence type="inferred from homology"/>
<feature type="domain" description="Carbohydrate kinase PfkB" evidence="4">
    <location>
        <begin position="27"/>
        <end position="287"/>
    </location>
</feature>
<dbReference type="SUPFAM" id="SSF53613">
    <property type="entry name" value="Ribokinase-like"/>
    <property type="match status" value="1"/>
</dbReference>
<name>A0A7W8ZPS1_9SPHI</name>
<organism evidence="5 6">
    <name type="scientific">Pedobacter cryoconitis</name>
    <dbReference type="NCBI Taxonomy" id="188932"/>
    <lineage>
        <taxon>Bacteria</taxon>
        <taxon>Pseudomonadati</taxon>
        <taxon>Bacteroidota</taxon>
        <taxon>Sphingobacteriia</taxon>
        <taxon>Sphingobacteriales</taxon>
        <taxon>Sphingobacteriaceae</taxon>
        <taxon>Pedobacter</taxon>
    </lineage>
</organism>
<dbReference type="PANTHER" id="PTHR43085:SF57">
    <property type="entry name" value="CARBOHYDRATE KINASE PFKB DOMAIN-CONTAINING PROTEIN"/>
    <property type="match status" value="1"/>
</dbReference>
<dbReference type="PROSITE" id="PS00584">
    <property type="entry name" value="PFKB_KINASES_2"/>
    <property type="match status" value="1"/>
</dbReference>
<evidence type="ECO:0000259" key="4">
    <source>
        <dbReference type="Pfam" id="PF00294"/>
    </source>
</evidence>
<dbReference type="InterPro" id="IPR050306">
    <property type="entry name" value="PfkB_Carbo_kinase"/>
</dbReference>
<reference evidence="5 6" key="1">
    <citation type="submission" date="2020-08" db="EMBL/GenBank/DDBJ databases">
        <title>Genomic Encyclopedia of Type Strains, Phase IV (KMG-V): Genome sequencing to study the core and pangenomes of soil and plant-associated prokaryotes.</title>
        <authorList>
            <person name="Whitman W."/>
        </authorList>
    </citation>
    <scope>NUCLEOTIDE SEQUENCE [LARGE SCALE GENOMIC DNA]</scope>
    <source>
        <strain evidence="5 6">S3M1</strain>
    </source>
</reference>
<dbReference type="Gene3D" id="3.40.1190.20">
    <property type="match status" value="1"/>
</dbReference>
<gene>
    <name evidence="5" type="ORF">HDE68_003872</name>
</gene>
<dbReference type="GO" id="GO:0008865">
    <property type="term" value="F:fructokinase activity"/>
    <property type="evidence" value="ECO:0007669"/>
    <property type="project" value="UniProtKB-EC"/>
</dbReference>
<dbReference type="Proteomes" id="UP000537204">
    <property type="component" value="Unassembled WGS sequence"/>
</dbReference>
<comment type="caution">
    <text evidence="5">The sequence shown here is derived from an EMBL/GenBank/DDBJ whole genome shotgun (WGS) entry which is preliminary data.</text>
</comment>
<keyword evidence="2 5" id="KW-0808">Transferase</keyword>
<dbReference type="InterPro" id="IPR002173">
    <property type="entry name" value="Carboh/pur_kinase_PfkB_CS"/>
</dbReference>
<evidence type="ECO:0000256" key="2">
    <source>
        <dbReference type="ARBA" id="ARBA00022679"/>
    </source>
</evidence>
<dbReference type="PANTHER" id="PTHR43085">
    <property type="entry name" value="HEXOKINASE FAMILY MEMBER"/>
    <property type="match status" value="1"/>
</dbReference>
<dbReference type="Pfam" id="PF00294">
    <property type="entry name" value="PfkB"/>
    <property type="match status" value="1"/>
</dbReference>
<evidence type="ECO:0000313" key="6">
    <source>
        <dbReference type="Proteomes" id="UP000537204"/>
    </source>
</evidence>
<accession>A0A7W8ZPS1</accession>
<dbReference type="EC" id="2.7.1.4" evidence="5"/>
<evidence type="ECO:0000256" key="1">
    <source>
        <dbReference type="ARBA" id="ARBA00010688"/>
    </source>
</evidence>
<dbReference type="EMBL" id="JACHCE010000006">
    <property type="protein sequence ID" value="MBB5637947.1"/>
    <property type="molecule type" value="Genomic_DNA"/>
</dbReference>
<sequence length="309" mass="34113">MSAENKKPVIICYGEILWDNLPAGRMAGGAPVNVAYHLNHIGAESKLISRTGEDKAGAELVCFCSKIGLPTELIQFDELHDTGEVIGKITDDHEMVYDILPHVAWDFIEFNPKYSLMASTADAFVFGSLAERNNESRETLLKILDSAKYKVFDVNLRPPHYTKETLQLLLSKTDLLKLNINELNVLTDWFCKPGTTEAGSISYLQQNFSIDEILLTKGSQGAVYYNREKATHGNACRVNVADTVGAGDAFLAAFLYKKLTGTSIPDALDYALALGAFVAGQTGACPAYTTPDLDKFIRQHLRDERLNKQ</sequence>
<dbReference type="InterPro" id="IPR029056">
    <property type="entry name" value="Ribokinase-like"/>
</dbReference>
<dbReference type="RefSeq" id="WP_183883793.1">
    <property type="nucleotide sequence ID" value="NZ_JACHCE010000006.1"/>
</dbReference>
<comment type="similarity">
    <text evidence="1">Belongs to the carbohydrate kinase PfkB family.</text>
</comment>
<keyword evidence="3 5" id="KW-0418">Kinase</keyword>
<evidence type="ECO:0000313" key="5">
    <source>
        <dbReference type="EMBL" id="MBB5637947.1"/>
    </source>
</evidence>
<dbReference type="AlphaFoldDB" id="A0A7W8ZPS1"/>
<evidence type="ECO:0000256" key="3">
    <source>
        <dbReference type="ARBA" id="ARBA00022777"/>
    </source>
</evidence>
<protein>
    <submittedName>
        <fullName evidence="5">Fructokinase</fullName>
        <ecNumber evidence="5">2.7.1.4</ecNumber>
    </submittedName>
</protein>
<dbReference type="InterPro" id="IPR011611">
    <property type="entry name" value="PfkB_dom"/>
</dbReference>